<dbReference type="InterPro" id="IPR018369">
    <property type="entry name" value="Chaprnonin_Cpn10_CS"/>
</dbReference>
<dbReference type="InterPro" id="IPR011032">
    <property type="entry name" value="GroES-like_sf"/>
</dbReference>
<dbReference type="NCBIfam" id="NF001534">
    <property type="entry name" value="PRK00364.2-5"/>
    <property type="match status" value="1"/>
</dbReference>
<proteinExistence type="inferred from homology"/>
<dbReference type="EMBL" id="AAVN02000003">
    <property type="protein sequence ID" value="EBA39845.1"/>
    <property type="molecule type" value="Genomic_DNA"/>
</dbReference>
<comment type="function">
    <text evidence="3 4">Together with the chaperonin GroEL, plays an essential role in assisting protein folding. The GroEL-GroES system forms a nano-cage that allows encapsulation of the non-native substrate proteins and provides a physical environment optimized to promote and accelerate protein folding. GroES binds to the apical surface of the GroEL ring, thereby capping the opening of the GroEL channel.</text>
</comment>
<evidence type="ECO:0000256" key="4">
    <source>
        <dbReference type="RuleBase" id="RU000535"/>
    </source>
</evidence>
<dbReference type="PRINTS" id="PR00297">
    <property type="entry name" value="CHAPERONIN10"/>
</dbReference>
<dbReference type="NCBIfam" id="NF001531">
    <property type="entry name" value="PRK00364.2-2"/>
    <property type="match status" value="1"/>
</dbReference>
<evidence type="ECO:0000313" key="7">
    <source>
        <dbReference type="Proteomes" id="UP000002979"/>
    </source>
</evidence>
<keyword evidence="3" id="KW-0963">Cytoplasm</keyword>
<dbReference type="NCBIfam" id="NF001533">
    <property type="entry name" value="PRK00364.2-4"/>
    <property type="match status" value="1"/>
</dbReference>
<dbReference type="CDD" id="cd00320">
    <property type="entry name" value="cpn10"/>
    <property type="match status" value="1"/>
</dbReference>
<accession>A4E9A0</accession>
<sequence>MTARPKKEETSMSSLKPLADRVLVKPDEAEQKTASGLYIASNAQEKPQRGTIVAVGAGKVNDKGERIPMDVQVGDVVIYGKFGGNEVKVDGEKYLLMRADDIYAVVEA</sequence>
<dbReference type="InterPro" id="IPR020818">
    <property type="entry name" value="Chaperonin_GroES"/>
</dbReference>
<name>A4E9A0_COLAA</name>
<dbReference type="GO" id="GO:0005524">
    <property type="term" value="F:ATP binding"/>
    <property type="evidence" value="ECO:0007669"/>
    <property type="project" value="InterPro"/>
</dbReference>
<dbReference type="NCBIfam" id="NF001527">
    <property type="entry name" value="PRK00364.1-2"/>
    <property type="match status" value="1"/>
</dbReference>
<feature type="region of interest" description="Disordered" evidence="5">
    <location>
        <begin position="1"/>
        <end position="23"/>
    </location>
</feature>
<reference evidence="6 7" key="2">
    <citation type="submission" date="2007-04" db="EMBL/GenBank/DDBJ databases">
        <authorList>
            <person name="Fulton L."/>
            <person name="Clifton S."/>
            <person name="Fulton B."/>
            <person name="Xu J."/>
            <person name="Minx P."/>
            <person name="Mardis E.R."/>
            <person name="Wilson R.K."/>
        </authorList>
    </citation>
    <scope>NUCLEOTIDE SEQUENCE [LARGE SCALE GENOMIC DNA]</scope>
    <source>
        <strain evidence="7">ATCC 25986 / DSM 3979 / JCM 10188 / KCTC 3647 / NCTC 11838 / VPI 1003</strain>
    </source>
</reference>
<dbReference type="NCBIfam" id="NF001530">
    <property type="entry name" value="PRK00364.1-6"/>
    <property type="match status" value="1"/>
</dbReference>
<comment type="caution">
    <text evidence="6">The sequence shown here is derived from an EMBL/GenBank/DDBJ whole genome shotgun (WGS) entry which is preliminary data.</text>
</comment>
<dbReference type="PANTHER" id="PTHR10772:SF63">
    <property type="entry name" value="20 KDA CHAPERONIN, CHLOROPLASTIC"/>
    <property type="match status" value="1"/>
</dbReference>
<dbReference type="AlphaFoldDB" id="A4E9A0"/>
<dbReference type="InterPro" id="IPR037124">
    <property type="entry name" value="Chaperonin_GroES_sf"/>
</dbReference>
<dbReference type="GO" id="GO:0005737">
    <property type="term" value="C:cytoplasm"/>
    <property type="evidence" value="ECO:0007669"/>
    <property type="project" value="UniProtKB-SubCell"/>
</dbReference>
<gene>
    <name evidence="3 6" type="primary">groS</name>
    <name evidence="3" type="synonym">groES</name>
    <name evidence="6" type="ORF">COLAER_00992</name>
</gene>
<feature type="compositionally biased region" description="Basic and acidic residues" evidence="5">
    <location>
        <begin position="1"/>
        <end position="10"/>
    </location>
</feature>
<dbReference type="GO" id="GO:0051087">
    <property type="term" value="F:protein-folding chaperone binding"/>
    <property type="evidence" value="ECO:0007669"/>
    <property type="project" value="TreeGrafter"/>
</dbReference>
<dbReference type="Proteomes" id="UP000002979">
    <property type="component" value="Unassembled WGS sequence"/>
</dbReference>
<dbReference type="SMART" id="SM00883">
    <property type="entry name" value="Cpn10"/>
    <property type="match status" value="1"/>
</dbReference>
<organism evidence="6 7">
    <name type="scientific">Collinsella aerofaciens (strain ATCC 25986 / DSM 3979 / JCM 10188 / KCTC 3647 / NCTC 11838 / VPI 1003)</name>
    <dbReference type="NCBI Taxonomy" id="411903"/>
    <lineage>
        <taxon>Bacteria</taxon>
        <taxon>Bacillati</taxon>
        <taxon>Actinomycetota</taxon>
        <taxon>Coriobacteriia</taxon>
        <taxon>Coriobacteriales</taxon>
        <taxon>Coriobacteriaceae</taxon>
        <taxon>Collinsella</taxon>
    </lineage>
</organism>
<dbReference type="GO" id="GO:0044183">
    <property type="term" value="F:protein folding chaperone"/>
    <property type="evidence" value="ECO:0007669"/>
    <property type="project" value="InterPro"/>
</dbReference>
<evidence type="ECO:0000256" key="2">
    <source>
        <dbReference type="ARBA" id="ARBA00023186"/>
    </source>
</evidence>
<protein>
    <recommendedName>
        <fullName evidence="3">Co-chaperonin GroES</fullName>
    </recommendedName>
    <alternativeName>
        <fullName evidence="3">10 kDa chaperonin</fullName>
    </alternativeName>
    <alternativeName>
        <fullName evidence="3">Chaperonin-10</fullName>
        <shortName evidence="3">Cpn10</shortName>
    </alternativeName>
</protein>
<dbReference type="Gene3D" id="2.30.33.40">
    <property type="entry name" value="GroES chaperonin"/>
    <property type="match status" value="1"/>
</dbReference>
<comment type="subcellular location">
    <subcellularLocation>
        <location evidence="3">Cytoplasm</location>
    </subcellularLocation>
</comment>
<keyword evidence="2 3" id="KW-0143">Chaperone</keyword>
<dbReference type="FunFam" id="2.30.33.40:FF:000001">
    <property type="entry name" value="10 kDa chaperonin"/>
    <property type="match status" value="1"/>
</dbReference>
<comment type="subunit">
    <text evidence="3">Heptamer of 7 subunits arranged in a ring. Interacts with the chaperonin GroEL.</text>
</comment>
<dbReference type="GO" id="GO:0051082">
    <property type="term" value="F:unfolded protein binding"/>
    <property type="evidence" value="ECO:0007669"/>
    <property type="project" value="TreeGrafter"/>
</dbReference>
<dbReference type="PROSITE" id="PS00681">
    <property type="entry name" value="CHAPERONINS_CPN10"/>
    <property type="match status" value="1"/>
</dbReference>
<dbReference type="SUPFAM" id="SSF50129">
    <property type="entry name" value="GroES-like"/>
    <property type="match status" value="1"/>
</dbReference>
<comment type="similarity">
    <text evidence="1 3 4">Belongs to the GroES chaperonin family.</text>
</comment>
<evidence type="ECO:0000256" key="1">
    <source>
        <dbReference type="ARBA" id="ARBA00006975"/>
    </source>
</evidence>
<evidence type="ECO:0000256" key="3">
    <source>
        <dbReference type="HAMAP-Rule" id="MF_00580"/>
    </source>
</evidence>
<evidence type="ECO:0000313" key="6">
    <source>
        <dbReference type="EMBL" id="EBA39845.1"/>
    </source>
</evidence>
<dbReference type="HAMAP" id="MF_00580">
    <property type="entry name" value="CH10"/>
    <property type="match status" value="1"/>
</dbReference>
<dbReference type="Pfam" id="PF00166">
    <property type="entry name" value="Cpn10"/>
    <property type="match status" value="1"/>
</dbReference>
<evidence type="ECO:0000256" key="5">
    <source>
        <dbReference type="SAM" id="MobiDB-lite"/>
    </source>
</evidence>
<dbReference type="PANTHER" id="PTHR10772">
    <property type="entry name" value="10 KDA HEAT SHOCK PROTEIN"/>
    <property type="match status" value="1"/>
</dbReference>
<dbReference type="GO" id="GO:0046872">
    <property type="term" value="F:metal ion binding"/>
    <property type="evidence" value="ECO:0007669"/>
    <property type="project" value="TreeGrafter"/>
</dbReference>
<reference evidence="6 7" key="1">
    <citation type="submission" date="2007-01" db="EMBL/GenBank/DDBJ databases">
        <title>Draft genome sequence of Collinsella aerofaciens (ATCC 25986).</title>
        <authorList>
            <person name="Sudarsanam P."/>
            <person name="Ley R."/>
            <person name="Guruge J."/>
            <person name="Turnbaugh P.J."/>
            <person name="Mahowald M."/>
            <person name="Liep D."/>
            <person name="Gordon J."/>
        </authorList>
    </citation>
    <scope>NUCLEOTIDE SEQUENCE [LARGE SCALE GENOMIC DNA]</scope>
    <source>
        <strain evidence="7">ATCC 25986 / DSM 3979 / JCM 10188 / KCTC 3647 / NCTC 11838 / VPI 1003</strain>
    </source>
</reference>